<dbReference type="EMBL" id="PQFF01000024">
    <property type="protein sequence ID" value="RHZ88042.1"/>
    <property type="molecule type" value="Genomic_DNA"/>
</dbReference>
<accession>A0A397JL58</accession>
<evidence type="ECO:0000313" key="2">
    <source>
        <dbReference type="EMBL" id="RHZ88042.1"/>
    </source>
</evidence>
<reference evidence="2 3" key="1">
    <citation type="submission" date="2018-08" db="EMBL/GenBank/DDBJ databases">
        <title>Genome and evolution of the arbuscular mycorrhizal fungus Diversispora epigaea (formerly Glomus versiforme) and its bacterial endosymbionts.</title>
        <authorList>
            <person name="Sun X."/>
            <person name="Fei Z."/>
            <person name="Harrison M."/>
        </authorList>
    </citation>
    <scope>NUCLEOTIDE SEQUENCE [LARGE SCALE GENOMIC DNA]</scope>
    <source>
        <strain evidence="2 3">IT104</strain>
    </source>
</reference>
<organism evidence="2 3">
    <name type="scientific">Diversispora epigaea</name>
    <dbReference type="NCBI Taxonomy" id="1348612"/>
    <lineage>
        <taxon>Eukaryota</taxon>
        <taxon>Fungi</taxon>
        <taxon>Fungi incertae sedis</taxon>
        <taxon>Mucoromycota</taxon>
        <taxon>Glomeromycotina</taxon>
        <taxon>Glomeromycetes</taxon>
        <taxon>Diversisporales</taxon>
        <taxon>Diversisporaceae</taxon>
        <taxon>Diversispora</taxon>
    </lineage>
</organism>
<dbReference type="AlphaFoldDB" id="A0A397JL58"/>
<feature type="region of interest" description="Disordered" evidence="1">
    <location>
        <begin position="814"/>
        <end position="835"/>
    </location>
</feature>
<proteinExistence type="predicted"/>
<feature type="compositionally biased region" description="Basic and acidic residues" evidence="1">
    <location>
        <begin position="822"/>
        <end position="835"/>
    </location>
</feature>
<dbReference type="OrthoDB" id="2439756at2759"/>
<sequence length="891" mass="103983">MTEVECAETSSNIQKELLKNGEIIFEPVLENYESFDFSSFQFDENFFQNLIESPDESDEDSDVKYVEYDFDKDEKSCDSDSDNEEGDEIIQDELENRETSTNINSLESGLTPCVLIDYIQDTIQRCNSTYKLRGLQNLYGTWQIDQEAVKQVNYNYKKLGVCDSHFLFDQNQLHKKSDKQLKKSSLSTIQKRRCFGCGKFITYFSRGKECNNHSWSINGRYIQVACNGLVYCNALKTYSTICQRVYENIYRPRCICCTCYEEMGGHIHQQSSISLSDPFETQIRKDSIVNEIPTQEKIRMSNIIPKQRLIKKSNVWNLAVIDNIDFKQKSFAFGNIYDVIRNSSHAILRMAFQSDLNNMEIKQRIILDENTCLFGMNSTTQQILHTFQEVLEKLLDIKINNDGKLIYNKDIDAEIIKKTILSELEYSCQGPSSNIVILEPGRNPNPDDSILEAAQMYIEDFDLNEQEYLDIVGDQAVFQRLMKVKNQWPYLRPLLGQWHTSKDFCSVLIVLFSSYGLLNLARRLGVCYLDKLESVVDYRSTSRVLDLLWTSVGIAINIYIKKKNIQISKIIDENDDTHIFLKVWYQYYLWAGIWKAHRIGIQFPDLNEKLQQVGAYKLPNLFDNNLKNENPKHICFGFDEALETFGVKFIKQNITGNTIDENNLKMNIKAAQTERERIDLFLSEFLEDTSISQSSRAIDARKESLWILVEDLILIFDMEDPLSHLIFHEMEPPELNKLGYKKLIACYTNGLERIQKIFRQEVLQIEVKNTTGRRALGVCKMKHKDYVTQNKENKQKNKESDNQLPELQHTSDQLLEQPPEQQQEKQDQLSKRRKTLPHEKQILERLLIYETKIPDHVFQEVEHLLGVEWNKKKYIIGGLIVLRKPDRTIFH</sequence>
<evidence type="ECO:0000313" key="3">
    <source>
        <dbReference type="Proteomes" id="UP000266861"/>
    </source>
</evidence>
<dbReference type="Proteomes" id="UP000266861">
    <property type="component" value="Unassembled WGS sequence"/>
</dbReference>
<protein>
    <submittedName>
        <fullName evidence="2">Uncharacterized protein</fullName>
    </submittedName>
</protein>
<evidence type="ECO:0000256" key="1">
    <source>
        <dbReference type="SAM" id="MobiDB-lite"/>
    </source>
</evidence>
<keyword evidence="3" id="KW-1185">Reference proteome</keyword>
<name>A0A397JL58_9GLOM</name>
<comment type="caution">
    <text evidence="2">The sequence shown here is derived from an EMBL/GenBank/DDBJ whole genome shotgun (WGS) entry which is preliminary data.</text>
</comment>
<gene>
    <name evidence="2" type="ORF">Glove_26g44</name>
</gene>